<evidence type="ECO:0000256" key="1">
    <source>
        <dbReference type="SAM" id="MobiDB-lite"/>
    </source>
</evidence>
<accession>A0A9E7MPV8</accession>
<feature type="compositionally biased region" description="Basic and acidic residues" evidence="1">
    <location>
        <begin position="89"/>
        <end position="98"/>
    </location>
</feature>
<feature type="region of interest" description="Disordered" evidence="1">
    <location>
        <begin position="78"/>
        <end position="115"/>
    </location>
</feature>
<evidence type="ECO:0000313" key="3">
    <source>
        <dbReference type="Proteomes" id="UP001056685"/>
    </source>
</evidence>
<dbReference type="EMBL" id="ON529852">
    <property type="protein sequence ID" value="USN13937.1"/>
    <property type="molecule type" value="Genomic_DNA"/>
</dbReference>
<keyword evidence="3" id="KW-1185">Reference proteome</keyword>
<proteinExistence type="predicted"/>
<protein>
    <submittedName>
        <fullName evidence="2">Uncharacterized protein</fullName>
    </submittedName>
</protein>
<sequence length="115" mass="13139">MLKPDAAEAEFLTWLESQGYAAALIMPDAMWCGVKPLLFHWTLHIGEVGDRSGYLDRYCYADFRRALLALIEWSERDFQGEPSGWRKHPASERRRNNDGDPASEVCEAVRTRGHA</sequence>
<evidence type="ECO:0000313" key="2">
    <source>
        <dbReference type="EMBL" id="USN13937.1"/>
    </source>
</evidence>
<name>A0A9E7MPV8_9CAUD</name>
<dbReference type="Proteomes" id="UP001056685">
    <property type="component" value="Segment"/>
</dbReference>
<organism evidence="2 3">
    <name type="scientific">Brevundimonas phage vB_BpoS-Kabachok</name>
    <dbReference type="NCBI Taxonomy" id="2948600"/>
    <lineage>
        <taxon>Viruses</taxon>
        <taxon>Duplodnaviria</taxon>
        <taxon>Heunggongvirae</taxon>
        <taxon>Uroviricota</taxon>
        <taxon>Caudoviricetes</taxon>
        <taxon>Jeanschmidtviridae</taxon>
        <taxon>Marchewkavirus</taxon>
        <taxon>Marchewkavirus kabachok</taxon>
    </lineage>
</organism>
<gene>
    <name evidence="2" type="ORF">KABACHOK_01010</name>
</gene>
<reference evidence="2" key="1">
    <citation type="submission" date="2022-05" db="EMBL/GenBank/DDBJ databases">
        <authorList>
            <person name="Friedrich I."/>
            <person name="Poehlein A."/>
            <person name="Schneider D."/>
            <person name="Hertel R."/>
            <person name="Daniel R."/>
        </authorList>
    </citation>
    <scope>NUCLEOTIDE SEQUENCE</scope>
</reference>